<reference evidence="1" key="1">
    <citation type="journal article" date="2012" name="Nat. Biotechnol.">
        <title>Reference genome sequence of the model plant Setaria.</title>
        <authorList>
            <person name="Bennetzen J.L."/>
            <person name="Schmutz J."/>
            <person name="Wang H."/>
            <person name="Percifield R."/>
            <person name="Hawkins J."/>
            <person name="Pontaroli A.C."/>
            <person name="Estep M."/>
            <person name="Feng L."/>
            <person name="Vaughn J.N."/>
            <person name="Grimwood J."/>
            <person name="Jenkins J."/>
            <person name="Barry K."/>
            <person name="Lindquist E."/>
            <person name="Hellsten U."/>
            <person name="Deshpande S."/>
            <person name="Wang X."/>
            <person name="Wu X."/>
            <person name="Mitros T."/>
            <person name="Triplett J."/>
            <person name="Yang X."/>
            <person name="Ye C.Y."/>
            <person name="Mauro-Herrera M."/>
            <person name="Wang L."/>
            <person name="Li P."/>
            <person name="Sharma M."/>
            <person name="Sharma R."/>
            <person name="Ronald P.C."/>
            <person name="Panaud O."/>
            <person name="Kellogg E.A."/>
            <person name="Brutnell T.P."/>
            <person name="Doust A.N."/>
            <person name="Tuskan G.A."/>
            <person name="Rokhsar D."/>
            <person name="Devos K.M."/>
        </authorList>
    </citation>
    <scope>NUCLEOTIDE SEQUENCE [LARGE SCALE GENOMIC DNA]</scope>
    <source>
        <strain evidence="1">Yugu1</strain>
    </source>
</reference>
<gene>
    <name evidence="1" type="ORF">SETIT_3G105000v2</name>
</gene>
<protein>
    <submittedName>
        <fullName evidence="1">Uncharacterized protein</fullName>
    </submittedName>
</protein>
<sequence length="224" mass="24918">MLADAVRRRIQAPRVSIWPLGRCCCCGHAVPSSSRRPPPSTVDLFRLFVTVRLRLGRWDGVRGRHRPLPLGRRRPCILWHPRLALRCSGGLGLVDAFIHAMLIECMWPRYKSARGGALHLCAASARILAYVPPHTAVLSDVCAARAPHPVRGEVLHLRTTRRGSLPSCISICSSLWSPVLRLLFLVRSCLQGLASFHRLFLHRRPPLSSGCSRPLTSVMAIRAL</sequence>
<dbReference type="EMBL" id="CM003530">
    <property type="protein sequence ID" value="RCV16034.1"/>
    <property type="molecule type" value="Genomic_DNA"/>
</dbReference>
<name>A0A368QDY1_SETIT</name>
<proteinExistence type="predicted"/>
<dbReference type="AlphaFoldDB" id="A0A368QDY1"/>
<reference evidence="1" key="2">
    <citation type="submission" date="2015-07" db="EMBL/GenBank/DDBJ databases">
        <authorList>
            <person name="Noorani M."/>
        </authorList>
    </citation>
    <scope>NUCLEOTIDE SEQUENCE</scope>
    <source>
        <strain evidence="1">Yugu1</strain>
    </source>
</reference>
<organism evidence="1">
    <name type="scientific">Setaria italica</name>
    <name type="common">Foxtail millet</name>
    <name type="synonym">Panicum italicum</name>
    <dbReference type="NCBI Taxonomy" id="4555"/>
    <lineage>
        <taxon>Eukaryota</taxon>
        <taxon>Viridiplantae</taxon>
        <taxon>Streptophyta</taxon>
        <taxon>Embryophyta</taxon>
        <taxon>Tracheophyta</taxon>
        <taxon>Spermatophyta</taxon>
        <taxon>Magnoliopsida</taxon>
        <taxon>Liliopsida</taxon>
        <taxon>Poales</taxon>
        <taxon>Poaceae</taxon>
        <taxon>PACMAD clade</taxon>
        <taxon>Panicoideae</taxon>
        <taxon>Panicodae</taxon>
        <taxon>Paniceae</taxon>
        <taxon>Cenchrinae</taxon>
        <taxon>Setaria</taxon>
    </lineage>
</organism>
<accession>A0A368QDY1</accession>
<evidence type="ECO:0000313" key="1">
    <source>
        <dbReference type="EMBL" id="RCV16034.1"/>
    </source>
</evidence>